<protein>
    <submittedName>
        <fullName evidence="1">Uncharacterized protein</fullName>
    </submittedName>
</protein>
<sequence>LVMKPTDTNSPQAQMLVAMYGGGLEYRWAIVNGLCVFAIGGDADSGVRSLIDQVKAGGPKQIGSEMKAALALIPGADKADVMGTFNYVRVLKMLPAMMGAMMPVPMPEVDFPTKSNIAIAANVGNGKLTFDIAIPKQHLAEIMAAFQMMMQHQMKMQSPQGPDLTPFKDMSTWLKCRNIDCGAAYEMNLEEYHMFIQKNADPRSPLPPPLVCKKCGEPSVYRAVKCEKCGSVFERGTV</sequence>
<gene>
    <name evidence="1" type="ORF">S06H3_55034</name>
</gene>
<feature type="non-terminal residue" evidence="1">
    <location>
        <position position="1"/>
    </location>
</feature>
<comment type="caution">
    <text evidence="1">The sequence shown here is derived from an EMBL/GenBank/DDBJ whole genome shotgun (WGS) entry which is preliminary data.</text>
</comment>
<organism evidence="1">
    <name type="scientific">marine sediment metagenome</name>
    <dbReference type="NCBI Taxonomy" id="412755"/>
    <lineage>
        <taxon>unclassified sequences</taxon>
        <taxon>metagenomes</taxon>
        <taxon>ecological metagenomes</taxon>
    </lineage>
</organism>
<accession>X1PG89</accession>
<reference evidence="1" key="1">
    <citation type="journal article" date="2014" name="Front. Microbiol.">
        <title>High frequency of phylogenetically diverse reductive dehalogenase-homologous genes in deep subseafloor sedimentary metagenomes.</title>
        <authorList>
            <person name="Kawai M."/>
            <person name="Futagami T."/>
            <person name="Toyoda A."/>
            <person name="Takaki Y."/>
            <person name="Nishi S."/>
            <person name="Hori S."/>
            <person name="Arai W."/>
            <person name="Tsubouchi T."/>
            <person name="Morono Y."/>
            <person name="Uchiyama I."/>
            <person name="Ito T."/>
            <person name="Fujiyama A."/>
            <person name="Inagaki F."/>
            <person name="Takami H."/>
        </authorList>
    </citation>
    <scope>NUCLEOTIDE SEQUENCE</scope>
    <source>
        <strain evidence="1">Expedition CK06-06</strain>
    </source>
</reference>
<name>X1PG89_9ZZZZ</name>
<evidence type="ECO:0000313" key="1">
    <source>
        <dbReference type="EMBL" id="GAI55337.1"/>
    </source>
</evidence>
<feature type="non-terminal residue" evidence="1">
    <location>
        <position position="238"/>
    </location>
</feature>
<dbReference type="EMBL" id="BARV01035241">
    <property type="protein sequence ID" value="GAI55337.1"/>
    <property type="molecule type" value="Genomic_DNA"/>
</dbReference>
<proteinExistence type="predicted"/>
<dbReference type="AlphaFoldDB" id="X1PG89"/>